<dbReference type="Proteomes" id="UP001197806">
    <property type="component" value="Unassembled WGS sequence"/>
</dbReference>
<sequence>MDQDERYYILQERVSLQTYLDSLNPNVSDNYNKERSMNELQNQSLIR</sequence>
<feature type="region of interest" description="Disordered" evidence="1">
    <location>
        <begin position="22"/>
        <end position="47"/>
    </location>
</feature>
<dbReference type="RefSeq" id="WP_167319462.1">
    <property type="nucleotide sequence ID" value="NZ_CP018741.1"/>
</dbReference>
<proteinExistence type="predicted"/>
<gene>
    <name evidence="2" type="ORF">H7U08_25290</name>
</gene>
<accession>A0AAW4R1A0</accession>
<protein>
    <submittedName>
        <fullName evidence="2">Uncharacterized protein</fullName>
    </submittedName>
</protein>
<evidence type="ECO:0000256" key="1">
    <source>
        <dbReference type="SAM" id="MobiDB-lite"/>
    </source>
</evidence>
<organism evidence="2 3">
    <name type="scientific">Bacillus cereus</name>
    <dbReference type="NCBI Taxonomy" id="1396"/>
    <lineage>
        <taxon>Bacteria</taxon>
        <taxon>Bacillati</taxon>
        <taxon>Bacillota</taxon>
        <taxon>Bacilli</taxon>
        <taxon>Bacillales</taxon>
        <taxon>Bacillaceae</taxon>
        <taxon>Bacillus</taxon>
        <taxon>Bacillus cereus group</taxon>
    </lineage>
</organism>
<name>A0AAW4R1A0_BACCE</name>
<evidence type="ECO:0000313" key="2">
    <source>
        <dbReference type="EMBL" id="MBY0039818.1"/>
    </source>
</evidence>
<dbReference type="AlphaFoldDB" id="A0AAW4R1A0"/>
<dbReference type="EMBL" id="JACLPZ010000041">
    <property type="protein sequence ID" value="MBY0039818.1"/>
    <property type="molecule type" value="Genomic_DNA"/>
</dbReference>
<evidence type="ECO:0000313" key="3">
    <source>
        <dbReference type="Proteomes" id="UP001197806"/>
    </source>
</evidence>
<reference evidence="2" key="1">
    <citation type="submission" date="2020-08" db="EMBL/GenBank/DDBJ databases">
        <title>Fungal Genomes of the International Space Station.</title>
        <authorList>
            <person name="Seuylemezian A."/>
            <person name="Singh N.K."/>
            <person name="Wood J."/>
            <person name="Venkateswaran K."/>
        </authorList>
    </citation>
    <scope>NUCLEOTIDE SEQUENCE</scope>
    <source>
        <strain evidence="2">I2-B2</strain>
    </source>
</reference>
<comment type="caution">
    <text evidence="2">The sequence shown here is derived from an EMBL/GenBank/DDBJ whole genome shotgun (WGS) entry which is preliminary data.</text>
</comment>
<feature type="compositionally biased region" description="Polar residues" evidence="1">
    <location>
        <begin position="38"/>
        <end position="47"/>
    </location>
</feature>